<dbReference type="GO" id="GO:0005524">
    <property type="term" value="F:ATP binding"/>
    <property type="evidence" value="ECO:0007669"/>
    <property type="project" value="UniProtKB-UniRule"/>
</dbReference>
<dbReference type="Proteomes" id="UP000295565">
    <property type="component" value="Unassembled WGS sequence"/>
</dbReference>
<feature type="binding site" evidence="12">
    <location>
        <position position="449"/>
    </location>
    <ligand>
        <name>Zn(2+)</name>
        <dbReference type="ChEBI" id="CHEBI:29105"/>
        <label>2</label>
    </ligand>
</feature>
<keyword evidence="7 12" id="KW-0862">Zinc</keyword>
<feature type="domain" description="Helicase C-terminal" evidence="14">
    <location>
        <begin position="472"/>
        <end position="632"/>
    </location>
</feature>
<sequence length="735" mass="82359">MRLVRVVLATHIRRSFDYLLPEQLPTPAIGARVQVVFGKRNMTAIVIELPDETNIALEKLRPIEAILDEQPLLNSQLHQLLRWAASYYHYNLGDIYLQSLPKLLRQGQLAKHPTVKAWQLTDAGKHHYQQLKHTTKAPRQNQALALLIEHEGKVAHEIFLRAGITQSILSTLASNHYVQPTELSSSLTHYEPLAELAEQPLKLNREQAIAVAAINSKAGQFAPFLLDGITGSGKTEVYLQILEPILKAGQQALILVPEIGLTAQTIARFEKRFNLPMAILHSGLNDKARCAAWLKAKDAHAAIIIGTRSALFTPMLHPGIIIIDEEHDSSFKQQDTFRYHARDVALMRAKLEQIPIVMGSATPALETLNNALIGRYQHLELTERAGLASVASYALVDIRAQPLRAGLSPQVLKAMQDTLGQGQQVMLFLNRRGYAPALLCHECGQVVECERCERPYTLHHHPPHLACHHCGSQRAIAKQCQHCGSTHLVTTGIGTEQIESELQQLFPDVSIARIDRDSTRRKGALDQVLEEITQNQHQILIGTQMLAKGHHFPSVTMVAILDIDHALFSSDFRASERLAQLFIQVSGRAGRSGMAGKVYLQTHHPEHELLQDLINNGYGHFARFALAERKLTDLPPFSYQALLRFEATSLNHLNTLGQQLEQFAQQHQQSGCWIFPVNEAPVPKRAGKFRQQQLIQANARKNLHQLISILIDYLEQLPAAKRVRWSVDIDPIDMM</sequence>
<dbReference type="InterPro" id="IPR005259">
    <property type="entry name" value="PriA"/>
</dbReference>
<comment type="similarity">
    <text evidence="12">Belongs to the helicase family. PriA subfamily.</text>
</comment>
<dbReference type="GO" id="GO:0006310">
    <property type="term" value="P:DNA recombination"/>
    <property type="evidence" value="ECO:0007669"/>
    <property type="project" value="InterPro"/>
</dbReference>
<comment type="cofactor">
    <cofactor evidence="12">
        <name>Zn(2+)</name>
        <dbReference type="ChEBI" id="CHEBI:29105"/>
    </cofactor>
    <text evidence="12">Binds 2 zinc ions per subunit.</text>
</comment>
<dbReference type="GO" id="GO:0006269">
    <property type="term" value="P:DNA replication, synthesis of primer"/>
    <property type="evidence" value="ECO:0007669"/>
    <property type="project" value="UniProtKB-KW"/>
</dbReference>
<dbReference type="Pfam" id="PF18074">
    <property type="entry name" value="PriA_C"/>
    <property type="match status" value="1"/>
</dbReference>
<evidence type="ECO:0000256" key="12">
    <source>
        <dbReference type="HAMAP-Rule" id="MF_00983"/>
    </source>
</evidence>
<keyword evidence="16" id="KW-1185">Reference proteome</keyword>
<dbReference type="GO" id="GO:0006302">
    <property type="term" value="P:double-strand break repair"/>
    <property type="evidence" value="ECO:0007669"/>
    <property type="project" value="InterPro"/>
</dbReference>
<feature type="binding site" evidence="12">
    <location>
        <position position="480"/>
    </location>
    <ligand>
        <name>Zn(2+)</name>
        <dbReference type="ChEBI" id="CHEBI:29105"/>
        <label>1</label>
    </ligand>
</feature>
<dbReference type="InterPro" id="IPR011545">
    <property type="entry name" value="DEAD/DEAH_box_helicase_dom"/>
</dbReference>
<dbReference type="GO" id="GO:0008270">
    <property type="term" value="F:zinc ion binding"/>
    <property type="evidence" value="ECO:0007669"/>
    <property type="project" value="UniProtKB-UniRule"/>
</dbReference>
<comment type="catalytic activity">
    <reaction evidence="11 12">
        <text>ATP + H2O = ADP + phosphate + H(+)</text>
        <dbReference type="Rhea" id="RHEA:13065"/>
        <dbReference type="ChEBI" id="CHEBI:15377"/>
        <dbReference type="ChEBI" id="CHEBI:15378"/>
        <dbReference type="ChEBI" id="CHEBI:30616"/>
        <dbReference type="ChEBI" id="CHEBI:43474"/>
        <dbReference type="ChEBI" id="CHEBI:456216"/>
        <dbReference type="EC" id="5.6.2.4"/>
    </reaction>
</comment>
<dbReference type="InterPro" id="IPR042115">
    <property type="entry name" value="PriA_3primeBD_sf"/>
</dbReference>
<dbReference type="InterPro" id="IPR041236">
    <property type="entry name" value="PriA_C"/>
</dbReference>
<dbReference type="AlphaFoldDB" id="A0A4R1J8J3"/>
<dbReference type="GO" id="GO:0043138">
    <property type="term" value="F:3'-5' DNA helicase activity"/>
    <property type="evidence" value="ECO:0007669"/>
    <property type="project" value="UniProtKB-EC"/>
</dbReference>
<gene>
    <name evidence="12" type="primary">priA</name>
    <name evidence="15" type="ORF">EV690_3388</name>
</gene>
<name>A0A4R1J8J3_9GAMM</name>
<dbReference type="SMART" id="SM00490">
    <property type="entry name" value="HELICc"/>
    <property type="match status" value="1"/>
</dbReference>
<evidence type="ECO:0000259" key="13">
    <source>
        <dbReference type="PROSITE" id="PS51192"/>
    </source>
</evidence>
<dbReference type="SMART" id="SM00487">
    <property type="entry name" value="DEXDc"/>
    <property type="match status" value="1"/>
</dbReference>
<dbReference type="EMBL" id="SMGD01000017">
    <property type="protein sequence ID" value="TCK46800.1"/>
    <property type="molecule type" value="Genomic_DNA"/>
</dbReference>
<keyword evidence="2 12" id="KW-0235">DNA replication</keyword>
<dbReference type="GO" id="GO:0016887">
    <property type="term" value="F:ATP hydrolysis activity"/>
    <property type="evidence" value="ECO:0007669"/>
    <property type="project" value="RHEA"/>
</dbReference>
<dbReference type="NCBIfam" id="NF004065">
    <property type="entry name" value="PRK05580.1-1"/>
    <property type="match status" value="1"/>
</dbReference>
<dbReference type="NCBIfam" id="NF004067">
    <property type="entry name" value="PRK05580.1-4"/>
    <property type="match status" value="1"/>
</dbReference>
<evidence type="ECO:0000256" key="2">
    <source>
        <dbReference type="ARBA" id="ARBA00022705"/>
    </source>
</evidence>
<evidence type="ECO:0000256" key="11">
    <source>
        <dbReference type="ARBA" id="ARBA00048988"/>
    </source>
</evidence>
<keyword evidence="8 12" id="KW-0067">ATP-binding</keyword>
<feature type="binding site" evidence="12">
    <location>
        <position position="452"/>
    </location>
    <ligand>
        <name>Zn(2+)</name>
        <dbReference type="ChEBI" id="CHEBI:29105"/>
        <label>2</label>
    </ligand>
</feature>
<keyword evidence="5 12" id="KW-0378">Hydrolase</keyword>
<dbReference type="EC" id="5.6.2.4" evidence="12"/>
<evidence type="ECO:0000313" key="16">
    <source>
        <dbReference type="Proteomes" id="UP000295565"/>
    </source>
</evidence>
<keyword evidence="3 12" id="KW-0479">Metal-binding</keyword>
<dbReference type="InterPro" id="IPR001650">
    <property type="entry name" value="Helicase_C-like"/>
</dbReference>
<evidence type="ECO:0000256" key="10">
    <source>
        <dbReference type="ARBA" id="ARBA00023235"/>
    </source>
</evidence>
<evidence type="ECO:0000256" key="1">
    <source>
        <dbReference type="ARBA" id="ARBA00022515"/>
    </source>
</evidence>
<dbReference type="InterPro" id="IPR014001">
    <property type="entry name" value="Helicase_ATP-bd"/>
</dbReference>
<dbReference type="GO" id="GO:1990077">
    <property type="term" value="C:primosome complex"/>
    <property type="evidence" value="ECO:0007669"/>
    <property type="project" value="UniProtKB-UniRule"/>
</dbReference>
<protein>
    <recommendedName>
        <fullName evidence="12">Replication restart protein PriA</fullName>
    </recommendedName>
    <alternativeName>
        <fullName evidence="12">ATP-dependent DNA helicase PriA</fullName>
        <ecNumber evidence="12">5.6.2.4</ecNumber>
    </alternativeName>
    <alternativeName>
        <fullName evidence="12">DNA 3'-5' helicase PriA</fullName>
    </alternativeName>
</protein>
<evidence type="ECO:0000313" key="15">
    <source>
        <dbReference type="EMBL" id="TCK46800.1"/>
    </source>
</evidence>
<comment type="subunit">
    <text evidence="12">Component of the replication restart primosome.</text>
</comment>
<dbReference type="OrthoDB" id="9759544at2"/>
<comment type="caution">
    <text evidence="15">The sequence shown here is derived from an EMBL/GenBank/DDBJ whole genome shotgun (WGS) entry which is preliminary data.</text>
</comment>
<dbReference type="PROSITE" id="PS51192">
    <property type="entry name" value="HELICASE_ATP_BIND_1"/>
    <property type="match status" value="1"/>
</dbReference>
<evidence type="ECO:0000256" key="7">
    <source>
        <dbReference type="ARBA" id="ARBA00022833"/>
    </source>
</evidence>
<feature type="binding site" evidence="12">
    <location>
        <position position="443"/>
    </location>
    <ligand>
        <name>Zn(2+)</name>
        <dbReference type="ChEBI" id="CHEBI:29105"/>
        <label>1</label>
    </ligand>
</feature>
<evidence type="ECO:0000256" key="4">
    <source>
        <dbReference type="ARBA" id="ARBA00022741"/>
    </source>
</evidence>
<keyword evidence="10 12" id="KW-0413">Isomerase</keyword>
<evidence type="ECO:0000256" key="9">
    <source>
        <dbReference type="ARBA" id="ARBA00023125"/>
    </source>
</evidence>
<dbReference type="InterPro" id="IPR027417">
    <property type="entry name" value="P-loop_NTPase"/>
</dbReference>
<organism evidence="15 16">
    <name type="scientific">Celerinatantimonas diazotrophica</name>
    <dbReference type="NCBI Taxonomy" id="412034"/>
    <lineage>
        <taxon>Bacteria</taxon>
        <taxon>Pseudomonadati</taxon>
        <taxon>Pseudomonadota</taxon>
        <taxon>Gammaproteobacteria</taxon>
        <taxon>Celerinatantimonadaceae</taxon>
        <taxon>Celerinatantimonas</taxon>
    </lineage>
</organism>
<dbReference type="Pfam" id="PF17764">
    <property type="entry name" value="PriA_3primeBD"/>
    <property type="match status" value="1"/>
</dbReference>
<keyword evidence="6 12" id="KW-0347">Helicase</keyword>
<proteinExistence type="inferred from homology"/>
<dbReference type="PANTHER" id="PTHR30580:SF0">
    <property type="entry name" value="PRIMOSOMAL PROTEIN N"/>
    <property type="match status" value="1"/>
</dbReference>
<reference evidence="15 16" key="1">
    <citation type="submission" date="2019-03" db="EMBL/GenBank/DDBJ databases">
        <title>Genomic Encyclopedia of Type Strains, Phase IV (KMG-IV): sequencing the most valuable type-strain genomes for metagenomic binning, comparative biology and taxonomic classification.</title>
        <authorList>
            <person name="Goeker M."/>
        </authorList>
    </citation>
    <scope>NUCLEOTIDE SEQUENCE [LARGE SCALE GENOMIC DNA]</scope>
    <source>
        <strain evidence="15 16">DSM 18577</strain>
    </source>
</reference>
<comment type="catalytic activity">
    <reaction evidence="12">
        <text>Couples ATP hydrolysis with the unwinding of duplex DNA by translocating in the 3'-5' direction.</text>
        <dbReference type="EC" id="5.6.2.4"/>
    </reaction>
</comment>
<dbReference type="CDD" id="cd18804">
    <property type="entry name" value="SF2_C_priA"/>
    <property type="match status" value="1"/>
</dbReference>
<dbReference type="Pfam" id="PF00270">
    <property type="entry name" value="DEAD"/>
    <property type="match status" value="1"/>
</dbReference>
<dbReference type="GO" id="GO:0003677">
    <property type="term" value="F:DNA binding"/>
    <property type="evidence" value="ECO:0007669"/>
    <property type="project" value="UniProtKB-UniRule"/>
</dbReference>
<dbReference type="FunFam" id="3.40.50.300:FF:000489">
    <property type="entry name" value="Primosome assembly protein PriA"/>
    <property type="match status" value="1"/>
</dbReference>
<dbReference type="InterPro" id="IPR041222">
    <property type="entry name" value="PriA_3primeBD"/>
</dbReference>
<accession>A0A4R1J8J3</accession>
<comment type="function">
    <text evidence="12">Initiates the restart of stalled replication forks, which reloads the replicative helicase on sites other than the origin of replication. Recognizes and binds to abandoned replication forks and remodels them to uncover a helicase loading site. Promotes assembly of the primosome at these replication forks.</text>
</comment>
<dbReference type="PANTHER" id="PTHR30580">
    <property type="entry name" value="PRIMOSOMAL PROTEIN N"/>
    <property type="match status" value="1"/>
</dbReference>
<keyword evidence="4 12" id="KW-0547">Nucleotide-binding</keyword>
<feature type="binding site" evidence="12">
    <location>
        <position position="440"/>
    </location>
    <ligand>
        <name>Zn(2+)</name>
        <dbReference type="ChEBI" id="CHEBI:29105"/>
        <label>1</label>
    </ligand>
</feature>
<dbReference type="CDD" id="cd17929">
    <property type="entry name" value="DEXHc_priA"/>
    <property type="match status" value="1"/>
</dbReference>
<evidence type="ECO:0000259" key="14">
    <source>
        <dbReference type="PROSITE" id="PS51194"/>
    </source>
</evidence>
<feature type="domain" description="Helicase ATP-binding" evidence="13">
    <location>
        <begin position="215"/>
        <end position="381"/>
    </location>
</feature>
<dbReference type="HAMAP" id="MF_00983">
    <property type="entry name" value="PriA"/>
    <property type="match status" value="1"/>
</dbReference>
<dbReference type="SUPFAM" id="SSF52540">
    <property type="entry name" value="P-loop containing nucleoside triphosphate hydrolases"/>
    <property type="match status" value="2"/>
</dbReference>
<dbReference type="NCBIfam" id="TIGR00595">
    <property type="entry name" value="priA"/>
    <property type="match status" value="1"/>
</dbReference>
<dbReference type="PROSITE" id="PS51194">
    <property type="entry name" value="HELICASE_CTER"/>
    <property type="match status" value="1"/>
</dbReference>
<dbReference type="Pfam" id="PF00271">
    <property type="entry name" value="Helicase_C"/>
    <property type="match status" value="1"/>
</dbReference>
<evidence type="ECO:0000256" key="3">
    <source>
        <dbReference type="ARBA" id="ARBA00022723"/>
    </source>
</evidence>
<dbReference type="FunFam" id="3.40.1440.60:FF:000001">
    <property type="entry name" value="Primosomal protein N"/>
    <property type="match status" value="1"/>
</dbReference>
<feature type="binding site" evidence="12">
    <location>
        <position position="470"/>
    </location>
    <ligand>
        <name>Zn(2+)</name>
        <dbReference type="ChEBI" id="CHEBI:29105"/>
        <label>2</label>
    </ligand>
</feature>
<dbReference type="Gene3D" id="3.40.50.300">
    <property type="entry name" value="P-loop containing nucleotide triphosphate hydrolases"/>
    <property type="match status" value="2"/>
</dbReference>
<keyword evidence="9 12" id="KW-0238">DNA-binding</keyword>
<feature type="binding site" evidence="12">
    <location>
        <position position="467"/>
    </location>
    <ligand>
        <name>Zn(2+)</name>
        <dbReference type="ChEBI" id="CHEBI:29105"/>
        <label>2</label>
    </ligand>
</feature>
<dbReference type="RefSeq" id="WP_131914125.1">
    <property type="nucleotide sequence ID" value="NZ_OU594967.1"/>
</dbReference>
<evidence type="ECO:0000256" key="8">
    <source>
        <dbReference type="ARBA" id="ARBA00022840"/>
    </source>
</evidence>
<dbReference type="GO" id="GO:0006270">
    <property type="term" value="P:DNA replication initiation"/>
    <property type="evidence" value="ECO:0007669"/>
    <property type="project" value="TreeGrafter"/>
</dbReference>
<feature type="binding site" evidence="12">
    <location>
        <position position="483"/>
    </location>
    <ligand>
        <name>Zn(2+)</name>
        <dbReference type="ChEBI" id="CHEBI:29105"/>
        <label>1</label>
    </ligand>
</feature>
<keyword evidence="1 12" id="KW-0639">Primosome</keyword>
<dbReference type="Gene3D" id="3.40.1440.60">
    <property type="entry name" value="PriA, 3(prime) DNA-binding domain"/>
    <property type="match status" value="1"/>
</dbReference>
<evidence type="ECO:0000256" key="6">
    <source>
        <dbReference type="ARBA" id="ARBA00022806"/>
    </source>
</evidence>
<evidence type="ECO:0000256" key="5">
    <source>
        <dbReference type="ARBA" id="ARBA00022801"/>
    </source>
</evidence>